<proteinExistence type="predicted"/>
<dbReference type="Pfam" id="PF02752">
    <property type="entry name" value="Arrestin_C"/>
    <property type="match status" value="1"/>
</dbReference>
<organism evidence="2 3">
    <name type="scientific">Leucocoprinus birnbaumii</name>
    <dbReference type="NCBI Taxonomy" id="56174"/>
    <lineage>
        <taxon>Eukaryota</taxon>
        <taxon>Fungi</taxon>
        <taxon>Dikarya</taxon>
        <taxon>Basidiomycota</taxon>
        <taxon>Agaricomycotina</taxon>
        <taxon>Agaricomycetes</taxon>
        <taxon>Agaricomycetidae</taxon>
        <taxon>Agaricales</taxon>
        <taxon>Agaricineae</taxon>
        <taxon>Agaricaceae</taxon>
        <taxon>Leucocoprinus</taxon>
    </lineage>
</organism>
<comment type="caution">
    <text evidence="2">The sequence shown here is derived from an EMBL/GenBank/DDBJ whole genome shotgun (WGS) entry which is preliminary data.</text>
</comment>
<reference evidence="2" key="1">
    <citation type="submission" date="2022-07" db="EMBL/GenBank/DDBJ databases">
        <title>Genome Sequence of Leucocoprinus birnbaumii.</title>
        <authorList>
            <person name="Buettner E."/>
        </authorList>
    </citation>
    <scope>NUCLEOTIDE SEQUENCE</scope>
    <source>
        <strain evidence="2">VT141</strain>
    </source>
</reference>
<evidence type="ECO:0000259" key="1">
    <source>
        <dbReference type="PROSITE" id="PS50011"/>
    </source>
</evidence>
<dbReference type="GO" id="GO:0000917">
    <property type="term" value="P:division septum assembly"/>
    <property type="evidence" value="ECO:0007669"/>
    <property type="project" value="TreeGrafter"/>
</dbReference>
<dbReference type="InterPro" id="IPR001245">
    <property type="entry name" value="Ser-Thr/Tyr_kinase_cat_dom"/>
</dbReference>
<protein>
    <recommendedName>
        <fullName evidence="1">Protein kinase domain-containing protein</fullName>
    </recommendedName>
</protein>
<sequence>MSNQQQHISIVPRSDGAFVRGLPGIPPNDTIHRGARVEGQVQISLPFLGAPASLVEIQLQKSESVTLDGRESITTTDQIERIVLWPPRRQETSDIYAKNFSFSIRIPEDLPPSISLQKQGIEIQYSLRAVVHRQNRISFWSDRPLSCTMPVDITKYEHHPAWPIYHNPEPKQLYHGGMRFTSKPTRTCYSPGETISLNVELSVGSYSVIPRSVEFTAKLQQVITTLSSPTEQPDDSREQYDKKTTIDLISKEVANCARVDHSSTFAAHLACRIPNRDINPTLSYRSRFQIAYSLIVTTIVHSEHLKIDVPIIISSLSRHTCKADLERAGTVPSLGGAPNLDYLSLELPSPEPRSEYKRISGATITASPEPKSLALPEIDFKVVDPEDIDDRDPIQLARTRSLRSGSVNTLDFDFFTPGNSVAGDHVVSLNEEILKSWFQGSETTPLSNTIVGTGMPNTAESAESPSVSFTSLVGDLTDILQSPEMRKELLGLKGDQAQVVVNFLDSILLALDPSKTRLRKQVLITLYRLCKASHHYPECYTLHNIEIGSQEGGGGFCDIRRGRHGDRYLCLKVVRTFRRTETENMIKLFAKEAILWSQLCHPNILPFYGIFYLGEERRMCLVSPWMNNGNLANYLRENPLAPRRPFICDVIAGLEYLHDRNIIHGDLKGVNVLVTSSKRACITDFGLSSVLVDKSLTESTAMTTAIYGGTYRWVAPELLEETESNPTHPAVINMIVKGRIPSQRHPSDPGAGIDMIDEGMWALLKHCWSFKPTDRPSCRKIMEELGIVNLAGNYDATANGHIAEFRSAMRNGANVPIDFPKIGAIFSEIKQTQGYQSTSPYN</sequence>
<keyword evidence="3" id="KW-1185">Reference proteome</keyword>
<dbReference type="GO" id="GO:0004672">
    <property type="term" value="F:protein kinase activity"/>
    <property type="evidence" value="ECO:0007669"/>
    <property type="project" value="InterPro"/>
</dbReference>
<accession>A0AAD5YQS5</accession>
<dbReference type="PROSITE" id="PS00108">
    <property type="entry name" value="PROTEIN_KINASE_ST"/>
    <property type="match status" value="1"/>
</dbReference>
<name>A0AAD5YQS5_9AGAR</name>
<dbReference type="GO" id="GO:0005524">
    <property type="term" value="F:ATP binding"/>
    <property type="evidence" value="ECO:0007669"/>
    <property type="project" value="InterPro"/>
</dbReference>
<dbReference type="Gene3D" id="2.60.40.640">
    <property type="match status" value="2"/>
</dbReference>
<dbReference type="SMART" id="SM00220">
    <property type="entry name" value="S_TKc"/>
    <property type="match status" value="1"/>
</dbReference>
<dbReference type="Gene3D" id="1.10.510.10">
    <property type="entry name" value="Transferase(Phosphotransferase) domain 1"/>
    <property type="match status" value="1"/>
</dbReference>
<dbReference type="PANTHER" id="PTHR36419">
    <property type="entry name" value="ARRESTIN FAMILY PROTEIN 1"/>
    <property type="match status" value="1"/>
</dbReference>
<dbReference type="Pfam" id="PF07714">
    <property type="entry name" value="PK_Tyr_Ser-Thr"/>
    <property type="match status" value="1"/>
</dbReference>
<dbReference type="InterPro" id="IPR053060">
    <property type="entry name" value="Cytokinesis_Signaling_Reg"/>
</dbReference>
<gene>
    <name evidence="2" type="ORF">NP233_g6605</name>
</gene>
<dbReference type="SUPFAM" id="SSF56112">
    <property type="entry name" value="Protein kinase-like (PK-like)"/>
    <property type="match status" value="1"/>
</dbReference>
<dbReference type="Proteomes" id="UP001213000">
    <property type="component" value="Unassembled WGS sequence"/>
</dbReference>
<dbReference type="PROSITE" id="PS50011">
    <property type="entry name" value="PROTEIN_KINASE_DOM"/>
    <property type="match status" value="1"/>
</dbReference>
<feature type="domain" description="Protein kinase" evidence="1">
    <location>
        <begin position="545"/>
        <end position="787"/>
    </location>
</feature>
<dbReference type="InterPro" id="IPR014752">
    <property type="entry name" value="Arrestin-like_C"/>
</dbReference>
<dbReference type="InterPro" id="IPR000719">
    <property type="entry name" value="Prot_kinase_dom"/>
</dbReference>
<dbReference type="InterPro" id="IPR011022">
    <property type="entry name" value="Arrestin_C-like"/>
</dbReference>
<dbReference type="PANTHER" id="PTHR36419:SF1">
    <property type="entry name" value="RHO1 GEF LOCALIZING PROTEIN 1"/>
    <property type="match status" value="1"/>
</dbReference>
<dbReference type="GO" id="GO:0000935">
    <property type="term" value="C:division septum"/>
    <property type="evidence" value="ECO:0007669"/>
    <property type="project" value="TreeGrafter"/>
</dbReference>
<dbReference type="InterPro" id="IPR008271">
    <property type="entry name" value="Ser/Thr_kinase_AS"/>
</dbReference>
<dbReference type="InterPro" id="IPR011009">
    <property type="entry name" value="Kinase-like_dom_sf"/>
</dbReference>
<dbReference type="AlphaFoldDB" id="A0AAD5YQS5"/>
<evidence type="ECO:0000313" key="2">
    <source>
        <dbReference type="EMBL" id="KAJ3567067.1"/>
    </source>
</evidence>
<evidence type="ECO:0000313" key="3">
    <source>
        <dbReference type="Proteomes" id="UP001213000"/>
    </source>
</evidence>
<dbReference type="EMBL" id="JANIEX010000439">
    <property type="protein sequence ID" value="KAJ3567067.1"/>
    <property type="molecule type" value="Genomic_DNA"/>
</dbReference>